<dbReference type="Gene3D" id="1.10.10.10">
    <property type="entry name" value="Winged helix-like DNA-binding domain superfamily/Winged helix DNA-binding domain"/>
    <property type="match status" value="1"/>
</dbReference>
<dbReference type="Proteomes" id="UP001500604">
    <property type="component" value="Unassembled WGS sequence"/>
</dbReference>
<dbReference type="SUPFAM" id="SSF46785">
    <property type="entry name" value="Winged helix' DNA-binding domain"/>
    <property type="match status" value="1"/>
</dbReference>
<gene>
    <name evidence="6" type="primary">punR</name>
    <name evidence="6" type="ORF">GCM10023116_14190</name>
</gene>
<keyword evidence="3 6" id="KW-0238">DNA-binding</keyword>
<protein>
    <submittedName>
        <fullName evidence="6">DNA-binding transcriptional activator PunR</fullName>
    </submittedName>
</protein>
<dbReference type="RefSeq" id="WP_345194910.1">
    <property type="nucleotide sequence ID" value="NZ_BAABFL010000121.1"/>
</dbReference>
<dbReference type="InterPro" id="IPR036388">
    <property type="entry name" value="WH-like_DNA-bd_sf"/>
</dbReference>
<evidence type="ECO:0000313" key="6">
    <source>
        <dbReference type="EMBL" id="GAA4649145.1"/>
    </source>
</evidence>
<evidence type="ECO:0000256" key="3">
    <source>
        <dbReference type="ARBA" id="ARBA00023125"/>
    </source>
</evidence>
<dbReference type="SUPFAM" id="SSF53850">
    <property type="entry name" value="Periplasmic binding protein-like II"/>
    <property type="match status" value="1"/>
</dbReference>
<organism evidence="6 7">
    <name type="scientific">Kistimonas scapharcae</name>
    <dbReference type="NCBI Taxonomy" id="1036133"/>
    <lineage>
        <taxon>Bacteria</taxon>
        <taxon>Pseudomonadati</taxon>
        <taxon>Pseudomonadota</taxon>
        <taxon>Gammaproteobacteria</taxon>
        <taxon>Oceanospirillales</taxon>
        <taxon>Endozoicomonadaceae</taxon>
        <taxon>Kistimonas</taxon>
    </lineage>
</organism>
<dbReference type="InterPro" id="IPR000847">
    <property type="entry name" value="LysR_HTH_N"/>
</dbReference>
<evidence type="ECO:0000313" key="7">
    <source>
        <dbReference type="Proteomes" id="UP001500604"/>
    </source>
</evidence>
<comment type="caution">
    <text evidence="6">The sequence shown here is derived from an EMBL/GenBank/DDBJ whole genome shotgun (WGS) entry which is preliminary data.</text>
</comment>
<dbReference type="Pfam" id="PF00126">
    <property type="entry name" value="HTH_1"/>
    <property type="match status" value="1"/>
</dbReference>
<dbReference type="PANTHER" id="PTHR30126:SF18">
    <property type="entry name" value="LYSR FAMILY TRANSCRIPTIONAL REGULATOR"/>
    <property type="match status" value="1"/>
</dbReference>
<feature type="domain" description="HTH lysR-type" evidence="5">
    <location>
        <begin position="2"/>
        <end position="59"/>
    </location>
</feature>
<dbReference type="Pfam" id="PF03466">
    <property type="entry name" value="LysR_substrate"/>
    <property type="match status" value="1"/>
</dbReference>
<dbReference type="PANTHER" id="PTHR30126">
    <property type="entry name" value="HTH-TYPE TRANSCRIPTIONAL REGULATOR"/>
    <property type="match status" value="1"/>
</dbReference>
<evidence type="ECO:0000259" key="5">
    <source>
        <dbReference type="PROSITE" id="PS50931"/>
    </source>
</evidence>
<evidence type="ECO:0000256" key="2">
    <source>
        <dbReference type="ARBA" id="ARBA00023015"/>
    </source>
</evidence>
<reference evidence="7" key="1">
    <citation type="journal article" date="2019" name="Int. J. Syst. Evol. Microbiol.">
        <title>The Global Catalogue of Microorganisms (GCM) 10K type strain sequencing project: providing services to taxonomists for standard genome sequencing and annotation.</title>
        <authorList>
            <consortium name="The Broad Institute Genomics Platform"/>
            <consortium name="The Broad Institute Genome Sequencing Center for Infectious Disease"/>
            <person name="Wu L."/>
            <person name="Ma J."/>
        </authorList>
    </citation>
    <scope>NUCLEOTIDE SEQUENCE [LARGE SCALE GENOMIC DNA]</scope>
    <source>
        <strain evidence="7">JCM 17805</strain>
    </source>
</reference>
<dbReference type="GO" id="GO:0003677">
    <property type="term" value="F:DNA binding"/>
    <property type="evidence" value="ECO:0007669"/>
    <property type="project" value="UniProtKB-KW"/>
</dbReference>
<evidence type="ECO:0000256" key="1">
    <source>
        <dbReference type="ARBA" id="ARBA00009437"/>
    </source>
</evidence>
<keyword evidence="7" id="KW-1185">Reference proteome</keyword>
<dbReference type="InterPro" id="IPR036390">
    <property type="entry name" value="WH_DNA-bd_sf"/>
</dbReference>
<keyword evidence="4" id="KW-0804">Transcription</keyword>
<dbReference type="PROSITE" id="PS50931">
    <property type="entry name" value="HTH_LYSR"/>
    <property type="match status" value="1"/>
</dbReference>
<comment type="similarity">
    <text evidence="1">Belongs to the LysR transcriptional regulatory family.</text>
</comment>
<proteinExistence type="inferred from homology"/>
<dbReference type="EMBL" id="BAABFL010000121">
    <property type="protein sequence ID" value="GAA4649145.1"/>
    <property type="molecule type" value="Genomic_DNA"/>
</dbReference>
<dbReference type="InterPro" id="IPR005119">
    <property type="entry name" value="LysR_subst-bd"/>
</dbReference>
<keyword evidence="2" id="KW-0805">Transcription regulation</keyword>
<dbReference type="Gene3D" id="3.40.190.290">
    <property type="match status" value="1"/>
</dbReference>
<sequence>MIQTESIQVAQAVAHYGSFTVAAQHLHKVPSAISYTVRKLEEQLDVQLFVRDSKRVALTPAGEHFLKHAGRLLDKVRQLEDSTRQVALGYERELRIAIDNVVNQGVMYDLIRDFNAAFSTTRLVVNGEIYIGCWDALFHQRCQLAIGAPQTVPEIIPGQSRFDFRSMGLLEWELVMSPDHPLTQAEAPLTADQLRDYLTITIEDSARYFRPGENWLDDNPSVLVVPNFRNAIECAIQGIGVTTLPRHFAHYYLDRGLLVGRAIHGVPWNTTCHVAWNDEVRGPALEWCLDWLGDSERLNQCWLTYDRVAQPEFHIP</sequence>
<name>A0ABP8V243_9GAMM</name>
<evidence type="ECO:0000256" key="4">
    <source>
        <dbReference type="ARBA" id="ARBA00023163"/>
    </source>
</evidence>
<accession>A0ABP8V243</accession>